<name>A0ACC8XI18_9FIRM</name>
<evidence type="ECO:0000313" key="2">
    <source>
        <dbReference type="Proteomes" id="UP000188637"/>
    </source>
</evidence>
<organism evidence="1 2">
    <name type="scientific">Candidatus Epulonipiscium fishelsonii</name>
    <dbReference type="NCBI Taxonomy" id="77094"/>
    <lineage>
        <taxon>Bacteria</taxon>
        <taxon>Bacillati</taxon>
        <taxon>Bacillota</taxon>
        <taxon>Clostridia</taxon>
        <taxon>Lachnospirales</taxon>
        <taxon>Lachnospiraceae</taxon>
        <taxon>Candidatus Epulonipiscium</taxon>
    </lineage>
</organism>
<comment type="caution">
    <text evidence="1">The sequence shown here is derived from an EMBL/GenBank/DDBJ whole genome shotgun (WGS) entry which is preliminary data.</text>
</comment>
<accession>A0ACC8XI18</accession>
<keyword evidence="2" id="KW-1185">Reference proteome</keyword>
<gene>
    <name evidence="1" type="ORF">AN640_00165</name>
</gene>
<dbReference type="Proteomes" id="UP000188637">
    <property type="component" value="Unassembled WGS sequence"/>
</dbReference>
<protein>
    <submittedName>
        <fullName evidence="1">Uncharacterized protein</fullName>
    </submittedName>
</protein>
<evidence type="ECO:0000313" key="1">
    <source>
        <dbReference type="EMBL" id="ONI44321.1"/>
    </source>
</evidence>
<reference evidence="1" key="1">
    <citation type="submission" date="2016-08" db="EMBL/GenBank/DDBJ databases">
        <authorList>
            <person name="Ngugi D.K."/>
            <person name="Miyake S."/>
            <person name="Stingl U."/>
        </authorList>
    </citation>
    <scope>NUCLEOTIDE SEQUENCE</scope>
    <source>
        <strain evidence="1">SCG-D08WGA-EpuloA1</strain>
    </source>
</reference>
<proteinExistence type="predicted"/>
<sequence>MKNRKIKLAVTALSICIGASPILACGTAPRANTTGSTQICQATTTSETAKPSTETTPPTPQATTPQATTPEKTEENNTPENAKKVEDAKKEDAKKPEKKEDTKKDDAKKSEKKEKADSEVFSIDNFKVIQTSLEKLGVTPEELETKIKEGKKLIDVLEESEIPVKKFKKTLYKEYCKVIKEGVKSEKITKEEGKALKAAIKQKVELWMSEKEDAKEESKTDKKNEDKK</sequence>
<dbReference type="EMBL" id="LJHD01000112">
    <property type="protein sequence ID" value="ONI44321.1"/>
    <property type="molecule type" value="Genomic_DNA"/>
</dbReference>